<evidence type="ECO:0000313" key="2">
    <source>
        <dbReference type="Proteomes" id="UP001366166"/>
    </source>
</evidence>
<organism evidence="1 2">
    <name type="scientific">Desulfoferula mesophila</name>
    <dbReference type="NCBI Taxonomy" id="3058419"/>
    <lineage>
        <taxon>Bacteria</taxon>
        <taxon>Pseudomonadati</taxon>
        <taxon>Thermodesulfobacteriota</taxon>
        <taxon>Desulfarculia</taxon>
        <taxon>Desulfarculales</taxon>
        <taxon>Desulfarculaceae</taxon>
        <taxon>Desulfoferula</taxon>
    </lineage>
</organism>
<evidence type="ECO:0000313" key="1">
    <source>
        <dbReference type="EMBL" id="BEQ17006.1"/>
    </source>
</evidence>
<accession>A0AAU9ETB5</accession>
<proteinExistence type="predicted"/>
<protein>
    <submittedName>
        <fullName evidence="1">Uncharacterized protein</fullName>
    </submittedName>
</protein>
<gene>
    <name evidence="1" type="ORF">FAK_40720</name>
</gene>
<dbReference type="RefSeq" id="WP_338603635.1">
    <property type="nucleotide sequence ID" value="NZ_AP028679.1"/>
</dbReference>
<dbReference type="EMBL" id="AP028679">
    <property type="protein sequence ID" value="BEQ17006.1"/>
    <property type="molecule type" value="Genomic_DNA"/>
</dbReference>
<dbReference type="Proteomes" id="UP001366166">
    <property type="component" value="Chromosome"/>
</dbReference>
<keyword evidence="2" id="KW-1185">Reference proteome</keyword>
<sequence>MSNGLSRREVNLPPEWWNSSLYDYTNEMPLNGWIWEFMRRARLLKNLEGRPVDAMNPEPDIAKLIEYDWLRYYRTYEQLGGRVDRAVFLPPAVYFPGTWPMGFHGQQYSIEDEQLRERREIIVDFNRRNEVIISDFKRLLNKMRKTFPEPKRMNVRIADWAGNYILQVWDLRQHRCSWRTITESINFIGGISSARNALNTASRYINKGEWQRLALRADLF</sequence>
<reference evidence="2" key="1">
    <citation type="journal article" date="2023" name="Arch. Microbiol.">
        <title>Desulfoferula mesophilus gen. nov. sp. nov., a mesophilic sulfate-reducing bacterium isolated from a brackish lake sediment.</title>
        <authorList>
            <person name="Watanabe T."/>
            <person name="Yabe T."/>
            <person name="Tsuji J.M."/>
            <person name="Fukui M."/>
        </authorList>
    </citation>
    <scope>NUCLEOTIDE SEQUENCE [LARGE SCALE GENOMIC DNA]</scope>
    <source>
        <strain evidence="2">12FAK</strain>
    </source>
</reference>
<dbReference type="KEGG" id="dmp:FAK_40720"/>
<name>A0AAU9ETB5_9BACT</name>
<dbReference type="AlphaFoldDB" id="A0AAU9ETB5"/>